<feature type="signal peptide" evidence="2">
    <location>
        <begin position="1"/>
        <end position="26"/>
    </location>
</feature>
<gene>
    <name evidence="3" type="primary">spoIIIAE</name>
    <name evidence="3" type="ORF">H1164_17015</name>
</gene>
<accession>A0A7W1XD95</accession>
<keyword evidence="1" id="KW-0472">Membrane</keyword>
<dbReference type="Proteomes" id="UP000530514">
    <property type="component" value="Unassembled WGS sequence"/>
</dbReference>
<dbReference type="EMBL" id="JACEIP010000044">
    <property type="protein sequence ID" value="MBA4544532.1"/>
    <property type="molecule type" value="Genomic_DNA"/>
</dbReference>
<proteinExistence type="predicted"/>
<evidence type="ECO:0000256" key="2">
    <source>
        <dbReference type="SAM" id="SignalP"/>
    </source>
</evidence>
<feature type="transmembrane region" description="Helical" evidence="1">
    <location>
        <begin position="167"/>
        <end position="189"/>
    </location>
</feature>
<feature type="chain" id="PRO_5031138478" evidence="2">
    <location>
        <begin position="27"/>
        <end position="400"/>
    </location>
</feature>
<reference evidence="3 4" key="1">
    <citation type="submission" date="2020-07" db="EMBL/GenBank/DDBJ databases">
        <authorList>
            <person name="Feng H."/>
        </authorList>
    </citation>
    <scope>NUCLEOTIDE SEQUENCE [LARGE SCALE GENOMIC DNA]</scope>
    <source>
        <strain evidence="4">s-11</strain>
    </source>
</reference>
<dbReference type="NCBIfam" id="TIGR02829">
    <property type="entry name" value="spore_III_AE"/>
    <property type="match status" value="1"/>
</dbReference>
<dbReference type="InterPro" id="IPR014194">
    <property type="entry name" value="Spore_III_AE"/>
</dbReference>
<keyword evidence="1" id="KW-0812">Transmembrane</keyword>
<dbReference type="AlphaFoldDB" id="A0A7W1XD95"/>
<protein>
    <submittedName>
        <fullName evidence="3">Stage III sporulation protein AE</fullName>
    </submittedName>
</protein>
<comment type="caution">
    <text evidence="3">The sequence shown here is derived from an EMBL/GenBank/DDBJ whole genome shotgun (WGS) entry which is preliminary data.</text>
</comment>
<name>A0A7W1XD95_9BACL</name>
<feature type="transmembrane region" description="Helical" evidence="1">
    <location>
        <begin position="368"/>
        <end position="391"/>
    </location>
</feature>
<feature type="transmembrane region" description="Helical" evidence="1">
    <location>
        <begin position="140"/>
        <end position="161"/>
    </location>
</feature>
<keyword evidence="1" id="KW-1133">Transmembrane helix</keyword>
<feature type="transmembrane region" description="Helical" evidence="1">
    <location>
        <begin position="201"/>
        <end position="229"/>
    </location>
</feature>
<keyword evidence="4" id="KW-1185">Reference proteome</keyword>
<evidence type="ECO:0000256" key="1">
    <source>
        <dbReference type="SAM" id="Phobius"/>
    </source>
</evidence>
<feature type="transmembrane region" description="Helical" evidence="1">
    <location>
        <begin position="249"/>
        <end position="267"/>
    </location>
</feature>
<sequence length="400" mass="43986">MRWKRRFFWMLPVILALWFTPLIAGAQEGGEGQDASITNQLVRSQLNQLQTKQVESFWSQLSDDYGQFFDRGNFPNLFDMLLSGKKEWSIKDVALAFLRYFFHEILYNGKLLGSILILTVFSMILQTLQTAFERNQVSKVAYAIAFLVLIILMVNSFHVAVEAARTAIGRMIDFMLALVPLMLTLMMTMGNIGSATLFHPFIVFMIHTIGTFIYTLVFPLLFFSAILSIVSSLSDKYKVNQLAGLMRKISISLLGGLLTIFLGVLSIQGTASAVTDGITLRTAKYITGNFVPVIGRTISEAADTVVGASLLVKNTIGLAGVIILLMICAFPAVKILSLALIYNFSAAVMQPLGNSPIIESLETIGRTLIYIFAALATVGLMFFLAITIIVASGNIAAMVR</sequence>
<organism evidence="3 4">
    <name type="scientific">Thermoactinomyces daqus</name>
    <dbReference type="NCBI Taxonomy" id="1329516"/>
    <lineage>
        <taxon>Bacteria</taxon>
        <taxon>Bacillati</taxon>
        <taxon>Bacillota</taxon>
        <taxon>Bacilli</taxon>
        <taxon>Bacillales</taxon>
        <taxon>Thermoactinomycetaceae</taxon>
        <taxon>Thermoactinomyces</taxon>
    </lineage>
</organism>
<dbReference type="RefSeq" id="WP_033102360.1">
    <property type="nucleotide sequence ID" value="NZ_JACEIP010000044.1"/>
</dbReference>
<dbReference type="OrthoDB" id="2373222at2"/>
<dbReference type="Pfam" id="PF09546">
    <property type="entry name" value="Spore_III_AE"/>
    <property type="match status" value="1"/>
</dbReference>
<keyword evidence="2" id="KW-0732">Signal</keyword>
<evidence type="ECO:0000313" key="3">
    <source>
        <dbReference type="EMBL" id="MBA4544532.1"/>
    </source>
</evidence>
<feature type="transmembrane region" description="Helical" evidence="1">
    <location>
        <begin position="105"/>
        <end position="128"/>
    </location>
</feature>
<evidence type="ECO:0000313" key="4">
    <source>
        <dbReference type="Proteomes" id="UP000530514"/>
    </source>
</evidence>
<feature type="transmembrane region" description="Helical" evidence="1">
    <location>
        <begin position="318"/>
        <end position="342"/>
    </location>
</feature>